<dbReference type="InterPro" id="IPR050596">
    <property type="entry name" value="AspAT/PAT-like"/>
</dbReference>
<evidence type="ECO:0000259" key="7">
    <source>
        <dbReference type="Pfam" id="PF00155"/>
    </source>
</evidence>
<dbReference type="PANTHER" id="PTHR46383">
    <property type="entry name" value="ASPARTATE AMINOTRANSFERASE"/>
    <property type="match status" value="1"/>
</dbReference>
<dbReference type="EC" id="2.6.1.-" evidence="6"/>
<evidence type="ECO:0000256" key="6">
    <source>
        <dbReference type="RuleBase" id="RU000481"/>
    </source>
</evidence>
<dbReference type="PANTHER" id="PTHR46383:SF1">
    <property type="entry name" value="ASPARTATE AMINOTRANSFERASE"/>
    <property type="match status" value="1"/>
</dbReference>
<dbReference type="AlphaFoldDB" id="A0A2M7GXL8"/>
<name>A0A2M7GXL8_9BACT</name>
<dbReference type="Gene3D" id="3.40.640.10">
    <property type="entry name" value="Type I PLP-dependent aspartate aminotransferase-like (Major domain)"/>
    <property type="match status" value="1"/>
</dbReference>
<organism evidence="8 9">
    <name type="scientific">bacterium (Candidatus Ratteibacteria) CG15_BIG_FIL_POST_REV_8_21_14_020_41_12</name>
    <dbReference type="NCBI Taxonomy" id="2014291"/>
    <lineage>
        <taxon>Bacteria</taxon>
        <taxon>Candidatus Ratteibacteria</taxon>
    </lineage>
</organism>
<evidence type="ECO:0000256" key="5">
    <source>
        <dbReference type="ARBA" id="ARBA00022898"/>
    </source>
</evidence>
<feature type="non-terminal residue" evidence="8">
    <location>
        <position position="396"/>
    </location>
</feature>
<dbReference type="InterPro" id="IPR015424">
    <property type="entry name" value="PyrdxlP-dep_Trfase"/>
</dbReference>
<dbReference type="GO" id="GO:0008483">
    <property type="term" value="F:transaminase activity"/>
    <property type="evidence" value="ECO:0007669"/>
    <property type="project" value="UniProtKB-KW"/>
</dbReference>
<comment type="similarity">
    <text evidence="2 6">Belongs to the class-I pyridoxal-phosphate-dependent aminotransferase family.</text>
</comment>
<accession>A0A2M7GXL8</accession>
<dbReference type="PRINTS" id="PR00753">
    <property type="entry name" value="ACCSYNTHASE"/>
</dbReference>
<dbReference type="InterPro" id="IPR015422">
    <property type="entry name" value="PyrdxlP-dep_Trfase_small"/>
</dbReference>
<dbReference type="CDD" id="cd00609">
    <property type="entry name" value="AAT_like"/>
    <property type="match status" value="1"/>
</dbReference>
<dbReference type="GO" id="GO:0030170">
    <property type="term" value="F:pyridoxal phosphate binding"/>
    <property type="evidence" value="ECO:0007669"/>
    <property type="project" value="InterPro"/>
</dbReference>
<dbReference type="PROSITE" id="PS00105">
    <property type="entry name" value="AA_TRANSFER_CLASS_1"/>
    <property type="match status" value="1"/>
</dbReference>
<dbReference type="InterPro" id="IPR004839">
    <property type="entry name" value="Aminotransferase_I/II_large"/>
</dbReference>
<dbReference type="Gene3D" id="3.90.1150.10">
    <property type="entry name" value="Aspartate Aminotransferase, domain 1"/>
    <property type="match status" value="1"/>
</dbReference>
<protein>
    <recommendedName>
        <fullName evidence="6">Aminotransferase</fullName>
        <ecNumber evidence="6">2.6.1.-</ecNumber>
    </recommendedName>
</protein>
<evidence type="ECO:0000313" key="9">
    <source>
        <dbReference type="Proteomes" id="UP000230025"/>
    </source>
</evidence>
<comment type="cofactor">
    <cofactor evidence="1 6">
        <name>pyridoxal 5'-phosphate</name>
        <dbReference type="ChEBI" id="CHEBI:597326"/>
    </cofactor>
</comment>
<dbReference type="FunFam" id="3.40.640.10:FF:000033">
    <property type="entry name" value="Aspartate aminotransferase"/>
    <property type="match status" value="1"/>
</dbReference>
<dbReference type="Proteomes" id="UP000230025">
    <property type="component" value="Unassembled WGS sequence"/>
</dbReference>
<evidence type="ECO:0000256" key="4">
    <source>
        <dbReference type="ARBA" id="ARBA00022679"/>
    </source>
</evidence>
<evidence type="ECO:0000256" key="3">
    <source>
        <dbReference type="ARBA" id="ARBA00022576"/>
    </source>
</evidence>
<keyword evidence="4 6" id="KW-0808">Transferase</keyword>
<dbReference type="InterPro" id="IPR015421">
    <property type="entry name" value="PyrdxlP-dep_Trfase_major"/>
</dbReference>
<proteinExistence type="inferred from homology"/>
<evidence type="ECO:0000256" key="1">
    <source>
        <dbReference type="ARBA" id="ARBA00001933"/>
    </source>
</evidence>
<reference evidence="9" key="1">
    <citation type="submission" date="2017-09" db="EMBL/GenBank/DDBJ databases">
        <title>Depth-based differentiation of microbial function through sediment-hosted aquifers and enrichment of novel symbionts in the deep terrestrial subsurface.</title>
        <authorList>
            <person name="Probst A.J."/>
            <person name="Ladd B."/>
            <person name="Jarett J.K."/>
            <person name="Geller-Mcgrath D.E."/>
            <person name="Sieber C.M.K."/>
            <person name="Emerson J.B."/>
            <person name="Anantharaman K."/>
            <person name="Thomas B.C."/>
            <person name="Malmstrom R."/>
            <person name="Stieglmeier M."/>
            <person name="Klingl A."/>
            <person name="Woyke T."/>
            <person name="Ryan C.M."/>
            <person name="Banfield J.F."/>
        </authorList>
    </citation>
    <scope>NUCLEOTIDE SEQUENCE [LARGE SCALE GENOMIC DNA]</scope>
</reference>
<evidence type="ECO:0000313" key="8">
    <source>
        <dbReference type="EMBL" id="PIW32500.1"/>
    </source>
</evidence>
<feature type="domain" description="Aminotransferase class I/classII large" evidence="7">
    <location>
        <begin position="31"/>
        <end position="389"/>
    </location>
</feature>
<dbReference type="SUPFAM" id="SSF53383">
    <property type="entry name" value="PLP-dependent transferases"/>
    <property type="match status" value="1"/>
</dbReference>
<dbReference type="GO" id="GO:0006520">
    <property type="term" value="P:amino acid metabolic process"/>
    <property type="evidence" value="ECO:0007669"/>
    <property type="project" value="InterPro"/>
</dbReference>
<dbReference type="InterPro" id="IPR004838">
    <property type="entry name" value="NHTrfase_class1_PyrdxlP-BS"/>
</dbReference>
<dbReference type="EMBL" id="PFFY01000270">
    <property type="protein sequence ID" value="PIW32500.1"/>
    <property type="molecule type" value="Genomic_DNA"/>
</dbReference>
<evidence type="ECO:0000256" key="2">
    <source>
        <dbReference type="ARBA" id="ARBA00007441"/>
    </source>
</evidence>
<dbReference type="Pfam" id="PF00155">
    <property type="entry name" value="Aminotran_1_2"/>
    <property type="match status" value="1"/>
</dbReference>
<sequence length="396" mass="43464">MSIAKRISLIETSLTLAISAQAKAMKGQGINVIDFGAGEPDFDTPAYIKEAAEKAIEEGFTKYTPVSGTRELKEAIAEKFKNDNHLNYSPEEILVSCGAKHSIYNAIVSLCDEGDEVILPSPYWLSYPEMIKIAGASPVIIETDQENGFKITPEQLKRAITPKTKLFILNSPSNPTGAVYGKEELLPIREILVKTGIYCISDEIYEKIIYNGQKHTSLASLGQEINKLTITVNGVSKSYAMTGWRIGYAGGAEEIIQAMDTLQSHSTSNPASISQKAALAALKGPQKETEKMVAEFARRRDFIMEKLDSIKQISCLKPRGAFYLFANISKLKGKSFRGKIITDSVSLAAILLAETRVAAVPGKAFGADNYLRFSYATSLDNIEEGLKRIKQFIEQI</sequence>
<keyword evidence="3 6" id="KW-0032">Aminotransferase</keyword>
<comment type="caution">
    <text evidence="8">The sequence shown here is derived from an EMBL/GenBank/DDBJ whole genome shotgun (WGS) entry which is preliminary data.</text>
</comment>
<keyword evidence="5" id="KW-0663">Pyridoxal phosphate</keyword>
<gene>
    <name evidence="8" type="ORF">COW28_05900</name>
</gene>